<dbReference type="RefSeq" id="XP_041294342.1">
    <property type="nucleotide sequence ID" value="XM_041441326.1"/>
</dbReference>
<evidence type="ECO:0000313" key="3">
    <source>
        <dbReference type="Proteomes" id="UP000823399"/>
    </source>
</evidence>
<comment type="caution">
    <text evidence="2">The sequence shown here is derived from an EMBL/GenBank/DDBJ whole genome shotgun (WGS) entry which is preliminary data.</text>
</comment>
<dbReference type="AlphaFoldDB" id="A0A9P7JVK5"/>
<accession>A0A9P7JVK5</accession>
<organism evidence="2 3">
    <name type="scientific">Suillus discolor</name>
    <dbReference type="NCBI Taxonomy" id="1912936"/>
    <lineage>
        <taxon>Eukaryota</taxon>
        <taxon>Fungi</taxon>
        <taxon>Dikarya</taxon>
        <taxon>Basidiomycota</taxon>
        <taxon>Agaricomycotina</taxon>
        <taxon>Agaricomycetes</taxon>
        <taxon>Agaricomycetidae</taxon>
        <taxon>Boletales</taxon>
        <taxon>Suillineae</taxon>
        <taxon>Suillaceae</taxon>
        <taxon>Suillus</taxon>
    </lineage>
</organism>
<protein>
    <submittedName>
        <fullName evidence="2">Uncharacterized protein</fullName>
    </submittedName>
</protein>
<sequence length="556" mass="61177">MPFTSSSSCYILQTPFDSESLTVSDDHVPLPGDSDFVPLSQEDIAKLFAAHQSDETSPEVRAQLDALFKHSDESMRGMINENALAGPVDAYDDGSNYDELPVAPQGTWDDSHFVQNPQGLFPTLENFTAPVADLPQLSHIDQGLYYPLQTIPQAPLQGNEFPQHEYNPGYFMNGPPSAYYLQPSVAHQGPVLSQHGYNPEYHANGPPGAYYLQPPPVAPAPPQGYAWPQPEYNPGYHVNGPPGAYHSQPSAVVPAPPQYGYHPAPSYPYQQPHDIPGPSNAYHPTAAFPQGQYGLLQTASSGGSSMEPTSSALDGTASTRPRKRKTRQTSKSEDGLNSSVGPTTRKRRRPNATDDSRPGKFGPYMLADASATVMAMPFHDPKPVDISSRRTHDPNGNLLRTRRFGAMELDDHYPNGSGNVTKDSSPELICVRSCDWTDQPCGLFVEVNKTRIEDHLWLWHGVEAKKETPCKFEDCSDPQAMQKLGRHIDGVHFATSYRCPYCQKLSSRTDAAARHLKTCKSLLNSRAHAEHWKYAFCPQAMIKSVSGYIVPAKNTT</sequence>
<reference evidence="2" key="1">
    <citation type="journal article" date="2020" name="New Phytol.">
        <title>Comparative genomics reveals dynamic genome evolution in host specialist ectomycorrhizal fungi.</title>
        <authorList>
            <person name="Lofgren L.A."/>
            <person name="Nguyen N.H."/>
            <person name="Vilgalys R."/>
            <person name="Ruytinx J."/>
            <person name="Liao H.L."/>
            <person name="Branco S."/>
            <person name="Kuo A."/>
            <person name="LaButti K."/>
            <person name="Lipzen A."/>
            <person name="Andreopoulos W."/>
            <person name="Pangilinan J."/>
            <person name="Riley R."/>
            <person name="Hundley H."/>
            <person name="Na H."/>
            <person name="Barry K."/>
            <person name="Grigoriev I.V."/>
            <person name="Stajich J.E."/>
            <person name="Kennedy P.G."/>
        </authorList>
    </citation>
    <scope>NUCLEOTIDE SEQUENCE</scope>
    <source>
        <strain evidence="2">FC423</strain>
    </source>
</reference>
<gene>
    <name evidence="2" type="ORF">F5147DRAFT_772137</name>
</gene>
<evidence type="ECO:0000256" key="1">
    <source>
        <dbReference type="SAM" id="MobiDB-lite"/>
    </source>
</evidence>
<evidence type="ECO:0000313" key="2">
    <source>
        <dbReference type="EMBL" id="KAG2110868.1"/>
    </source>
</evidence>
<feature type="compositionally biased region" description="Polar residues" evidence="1">
    <location>
        <begin position="306"/>
        <end position="319"/>
    </location>
</feature>
<name>A0A9P7JVK5_9AGAM</name>
<proteinExistence type="predicted"/>
<dbReference type="EMBL" id="JABBWM010000019">
    <property type="protein sequence ID" value="KAG2110868.1"/>
    <property type="molecule type" value="Genomic_DNA"/>
</dbReference>
<feature type="region of interest" description="Disordered" evidence="1">
    <location>
        <begin position="238"/>
        <end position="364"/>
    </location>
</feature>
<keyword evidence="3" id="KW-1185">Reference proteome</keyword>
<dbReference type="GeneID" id="64703585"/>
<dbReference type="Proteomes" id="UP000823399">
    <property type="component" value="Unassembled WGS sequence"/>
</dbReference>
<dbReference type="OrthoDB" id="6910977at2759"/>